<dbReference type="Pfam" id="PF05368">
    <property type="entry name" value="NmrA"/>
    <property type="match status" value="1"/>
</dbReference>
<dbReference type="RefSeq" id="WP_151539650.1">
    <property type="nucleotide sequence ID" value="NZ_WBMR01000018.1"/>
</dbReference>
<keyword evidence="3" id="KW-1185">Reference proteome</keyword>
<dbReference type="Proteomes" id="UP000483004">
    <property type="component" value="Unassembled WGS sequence"/>
</dbReference>
<comment type="caution">
    <text evidence="2">The sequence shown here is derived from an EMBL/GenBank/DDBJ whole genome shotgun (WGS) entry which is preliminary data.</text>
</comment>
<dbReference type="InterPro" id="IPR008030">
    <property type="entry name" value="NmrA-like"/>
</dbReference>
<feature type="domain" description="NmrA-like" evidence="1">
    <location>
        <begin position="2"/>
        <end position="260"/>
    </location>
</feature>
<dbReference type="AlphaFoldDB" id="A0A6L3W5L6"/>
<dbReference type="Gene3D" id="3.40.50.720">
    <property type="entry name" value="NAD(P)-binding Rossmann-like Domain"/>
    <property type="match status" value="1"/>
</dbReference>
<dbReference type="OrthoDB" id="4457504at2"/>
<evidence type="ECO:0000313" key="3">
    <source>
        <dbReference type="Proteomes" id="UP000483004"/>
    </source>
</evidence>
<evidence type="ECO:0000313" key="2">
    <source>
        <dbReference type="EMBL" id="KAB2384870.1"/>
    </source>
</evidence>
<dbReference type="PANTHER" id="PTHR43162:SF1">
    <property type="entry name" value="PRESTALK A DIFFERENTIATION PROTEIN A"/>
    <property type="match status" value="1"/>
</dbReference>
<proteinExistence type="predicted"/>
<gene>
    <name evidence="2" type="ORF">F9B16_09615</name>
</gene>
<name>A0A6L3W5L6_9ACTN</name>
<dbReference type="Gene3D" id="3.90.25.10">
    <property type="entry name" value="UDP-galactose 4-epimerase, domain 1"/>
    <property type="match status" value="1"/>
</dbReference>
<evidence type="ECO:0000259" key="1">
    <source>
        <dbReference type="Pfam" id="PF05368"/>
    </source>
</evidence>
<dbReference type="SUPFAM" id="SSF51735">
    <property type="entry name" value="NAD(P)-binding Rossmann-fold domains"/>
    <property type="match status" value="1"/>
</dbReference>
<dbReference type="InterPro" id="IPR036291">
    <property type="entry name" value="NAD(P)-bd_dom_sf"/>
</dbReference>
<accession>A0A6L3W5L6</accession>
<dbReference type="InterPro" id="IPR051604">
    <property type="entry name" value="Ergot_Alk_Oxidoreductase"/>
</dbReference>
<sequence>MILVTGATGLSGSLIVEELSRQGVPVRALFRNPDRAGQLRSLPGVEPVQGDMLRPETLVEAFEGVERVLLISSAKERMGATQAAFIDAAKAAGVPHIVKLSGKEAGVGFDLQGFQGTREHLEIEQYLEKSGVAWTHLRPSQFMQLYLPGGNYGIDPVRHELRIPNPRTRLSPIDIEDIAKIAVAVMTSEGHEGKIYEMTGPEALSMQDVVERMTEATGVRHTYVEVSREDRLREYRERGLPAAGVQIMDELIAERGRHTESHLWLDAHRTFGVTPTSFADFARRNAKALLGQ</sequence>
<protein>
    <submittedName>
        <fullName evidence="2">SDR family oxidoreductase</fullName>
    </submittedName>
</protein>
<organism evidence="2 3">
    <name type="scientific">Actinomadura montaniterrae</name>
    <dbReference type="NCBI Taxonomy" id="1803903"/>
    <lineage>
        <taxon>Bacteria</taxon>
        <taxon>Bacillati</taxon>
        <taxon>Actinomycetota</taxon>
        <taxon>Actinomycetes</taxon>
        <taxon>Streptosporangiales</taxon>
        <taxon>Thermomonosporaceae</taxon>
        <taxon>Actinomadura</taxon>
    </lineage>
</organism>
<dbReference type="EMBL" id="WBMR01000018">
    <property type="protein sequence ID" value="KAB2384870.1"/>
    <property type="molecule type" value="Genomic_DNA"/>
</dbReference>
<dbReference type="CDD" id="cd05269">
    <property type="entry name" value="TMR_SDR_a"/>
    <property type="match status" value="1"/>
</dbReference>
<dbReference type="PANTHER" id="PTHR43162">
    <property type="match status" value="1"/>
</dbReference>
<reference evidence="2 3" key="1">
    <citation type="submission" date="2019-09" db="EMBL/GenBank/DDBJ databases">
        <title>Actinomadura physcomitrii sp. nov., a novel actinomycete isolated from moss [Physcomitrium sphaericum (Ludw) Fuernr].</title>
        <authorList>
            <person name="Liu C."/>
            <person name="Zhuang X."/>
        </authorList>
    </citation>
    <scope>NUCLEOTIDE SEQUENCE [LARGE SCALE GENOMIC DNA]</scope>
    <source>
        <strain evidence="2 3">CYP1-1B</strain>
    </source>
</reference>